<evidence type="ECO:0000259" key="6">
    <source>
        <dbReference type="Pfam" id="PF07730"/>
    </source>
</evidence>
<dbReference type="PANTHER" id="PTHR24421:SF63">
    <property type="entry name" value="SENSOR HISTIDINE KINASE DESK"/>
    <property type="match status" value="1"/>
</dbReference>
<feature type="compositionally biased region" description="Basic residues" evidence="4">
    <location>
        <begin position="1"/>
        <end position="13"/>
    </location>
</feature>
<dbReference type="InterPro" id="IPR036890">
    <property type="entry name" value="HATPase_C_sf"/>
</dbReference>
<dbReference type="SUPFAM" id="SSF55874">
    <property type="entry name" value="ATPase domain of HSP90 chaperone/DNA topoisomerase II/histidine kinase"/>
    <property type="match status" value="1"/>
</dbReference>
<dbReference type="Gene3D" id="3.30.565.10">
    <property type="entry name" value="Histidine kinase-like ATPase, C-terminal domain"/>
    <property type="match status" value="1"/>
</dbReference>
<keyword evidence="5" id="KW-1133">Transmembrane helix</keyword>
<dbReference type="InterPro" id="IPR011712">
    <property type="entry name" value="Sig_transdc_His_kin_sub3_dim/P"/>
</dbReference>
<organism evidence="7 8">
    <name type="scientific">Trueperella pyogenes</name>
    <dbReference type="NCBI Taxonomy" id="1661"/>
    <lineage>
        <taxon>Bacteria</taxon>
        <taxon>Bacillati</taxon>
        <taxon>Actinomycetota</taxon>
        <taxon>Actinomycetes</taxon>
        <taxon>Actinomycetales</taxon>
        <taxon>Actinomycetaceae</taxon>
        <taxon>Trueperella</taxon>
    </lineage>
</organism>
<feature type="transmembrane region" description="Helical" evidence="5">
    <location>
        <begin position="64"/>
        <end position="87"/>
    </location>
</feature>
<protein>
    <submittedName>
        <fullName evidence="7">Sensor histidine kinase</fullName>
    </submittedName>
</protein>
<keyword evidence="2 7" id="KW-0418">Kinase</keyword>
<evidence type="ECO:0000256" key="5">
    <source>
        <dbReference type="SAM" id="Phobius"/>
    </source>
</evidence>
<dbReference type="EMBL" id="CP033905">
    <property type="protein sequence ID" value="AZR07119.1"/>
    <property type="molecule type" value="Genomic_DNA"/>
</dbReference>
<evidence type="ECO:0000313" key="8">
    <source>
        <dbReference type="Proteomes" id="UP000275951"/>
    </source>
</evidence>
<reference evidence="7 8" key="1">
    <citation type="submission" date="2018-11" db="EMBL/GenBank/DDBJ databases">
        <title>Multidrug-resistant genes are associated with an 42-kb island TGI1 carrying a complex class 1 integron in a Trueperella pyogenes.</title>
        <authorList>
            <person name="Dong W."/>
        </authorList>
    </citation>
    <scope>NUCLEOTIDE SEQUENCE [LARGE SCALE GENOMIC DNA]</scope>
    <source>
        <strain evidence="7 8">TP4</strain>
    </source>
</reference>
<feature type="transmembrane region" description="Helical" evidence="5">
    <location>
        <begin position="125"/>
        <end position="145"/>
    </location>
</feature>
<dbReference type="CDD" id="cd16917">
    <property type="entry name" value="HATPase_UhpB-NarQ-NarX-like"/>
    <property type="match status" value="1"/>
</dbReference>
<evidence type="ECO:0000313" key="7">
    <source>
        <dbReference type="EMBL" id="AZR07119.1"/>
    </source>
</evidence>
<evidence type="ECO:0000256" key="3">
    <source>
        <dbReference type="ARBA" id="ARBA00023012"/>
    </source>
</evidence>
<proteinExistence type="predicted"/>
<dbReference type="Proteomes" id="UP000275951">
    <property type="component" value="Chromosome"/>
</dbReference>
<feature type="transmembrane region" description="Helical" evidence="5">
    <location>
        <begin position="99"/>
        <end position="119"/>
    </location>
</feature>
<evidence type="ECO:0000256" key="2">
    <source>
        <dbReference type="ARBA" id="ARBA00022777"/>
    </source>
</evidence>
<evidence type="ECO:0000256" key="4">
    <source>
        <dbReference type="SAM" id="MobiDB-lite"/>
    </source>
</evidence>
<dbReference type="GO" id="GO:0000155">
    <property type="term" value="F:phosphorelay sensor kinase activity"/>
    <property type="evidence" value="ECO:0007669"/>
    <property type="project" value="InterPro"/>
</dbReference>
<dbReference type="Gene3D" id="1.20.5.1930">
    <property type="match status" value="1"/>
</dbReference>
<feature type="transmembrane region" description="Helical" evidence="5">
    <location>
        <begin position="157"/>
        <end position="180"/>
    </location>
</feature>
<feature type="region of interest" description="Disordered" evidence="4">
    <location>
        <begin position="1"/>
        <end position="24"/>
    </location>
</feature>
<dbReference type="AlphaFoldDB" id="A0A3Q9GKM0"/>
<keyword evidence="1" id="KW-0808">Transferase</keyword>
<dbReference type="PANTHER" id="PTHR24421">
    <property type="entry name" value="NITRATE/NITRITE SENSOR PROTEIN NARX-RELATED"/>
    <property type="match status" value="1"/>
</dbReference>
<accession>A0A3Q9GKM0</accession>
<keyword evidence="5" id="KW-0812">Transmembrane</keyword>
<keyword evidence="5" id="KW-0472">Membrane</keyword>
<evidence type="ECO:0000256" key="1">
    <source>
        <dbReference type="ARBA" id="ARBA00022679"/>
    </source>
</evidence>
<dbReference type="GO" id="GO:0016020">
    <property type="term" value="C:membrane"/>
    <property type="evidence" value="ECO:0007669"/>
    <property type="project" value="InterPro"/>
</dbReference>
<gene>
    <name evidence="7" type="ORF">EBQ10_07295</name>
</gene>
<dbReference type="GO" id="GO:0046983">
    <property type="term" value="F:protein dimerization activity"/>
    <property type="evidence" value="ECO:0007669"/>
    <property type="project" value="InterPro"/>
</dbReference>
<keyword evidence="3" id="KW-0902">Two-component regulatory system</keyword>
<feature type="domain" description="Signal transduction histidine kinase subgroup 3 dimerisation and phosphoacceptor" evidence="6">
    <location>
        <begin position="206"/>
        <end position="270"/>
    </location>
</feature>
<dbReference type="InterPro" id="IPR050482">
    <property type="entry name" value="Sensor_HK_TwoCompSys"/>
</dbReference>
<name>A0A3Q9GKM0_9ACTO</name>
<dbReference type="Pfam" id="PF07730">
    <property type="entry name" value="HisKA_3"/>
    <property type="match status" value="1"/>
</dbReference>
<sequence>MDAHLRPARRRRVAPPGSAPVNTEAAASAREDRISQLIGLFMAVIWLAFLAFPIVEILRSEGSGLWKALNLGLLGLFAAAYVWGMVFALTRPIPFSDTLYRTSAILAALTAAIFAVFSYLNPGSLALGIFVVAIVVITLPPRIGYTLGGMLTVFITLHMAWTGVAGALFNAIITFSVYIYTLGSSYFTRQGERETQTARREAALDERERVARDVHDVLGHTLTVISLKSELAAKLIDRDPARARTELLAVNELSRQAIGEVRATVAGLTNRSLATELATIRTLTSDVGLNLTITGSADDADPRHRILFGWVAREAMTNVVRHAKASAVRIEIGESWLSVIDDGVGLGSAAEGNGLRGLRHRVKDVGGKLTISPGPAGQGTKVEVRM</sequence>
<feature type="transmembrane region" description="Helical" evidence="5">
    <location>
        <begin position="37"/>
        <end position="58"/>
    </location>
</feature>